<name>A0ABY6ZY80_9PSED</name>
<organism evidence="2 3">
    <name type="scientific">Pseudomonas triclosanedens</name>
    <dbReference type="NCBI Taxonomy" id="2961893"/>
    <lineage>
        <taxon>Bacteria</taxon>
        <taxon>Pseudomonadati</taxon>
        <taxon>Pseudomonadota</taxon>
        <taxon>Gammaproteobacteria</taxon>
        <taxon>Pseudomonadales</taxon>
        <taxon>Pseudomonadaceae</taxon>
        <taxon>Pseudomonas</taxon>
    </lineage>
</organism>
<sequence>MRYLPIALAIAVLGGCSSSIRTDERTAPISLYRDTRHNLVVNFQPDAEVAASPRWGALMSSWREALREEARSADYQFSTQDGEPRATETLSTLVVIEVGGGHGANNRPPAEDGEWVTSTVRYHDGLTGQLLASRRYDSEAATSGDLFASMGQSQLDAVSERIVEEVAGAMLVARPSRPLPPSRSSAPAAAPQTAPAPVSPAAMETVAHVSRPQSQEQQLFELQQRNLPYEQYRDEYQRIMGR</sequence>
<keyword evidence="3" id="KW-1185">Reference proteome</keyword>
<evidence type="ECO:0000256" key="1">
    <source>
        <dbReference type="SAM" id="MobiDB-lite"/>
    </source>
</evidence>
<dbReference type="PROSITE" id="PS51257">
    <property type="entry name" value="PROKAR_LIPOPROTEIN"/>
    <property type="match status" value="1"/>
</dbReference>
<reference evidence="2" key="1">
    <citation type="submission" date="2022-11" db="EMBL/GenBank/DDBJ databases">
        <title>Pseudomonas triclosanedens sp. nov., a triclosan degrader isolated from activated sludge.</title>
        <authorList>
            <person name="Yin Y."/>
            <person name="Lu Z."/>
        </authorList>
    </citation>
    <scope>NUCLEOTIDE SEQUENCE</scope>
    <source>
        <strain evidence="2">ZM23</strain>
    </source>
</reference>
<accession>A0ABY6ZY80</accession>
<feature type="compositionally biased region" description="Low complexity" evidence="1">
    <location>
        <begin position="182"/>
        <end position="202"/>
    </location>
</feature>
<evidence type="ECO:0000313" key="2">
    <source>
        <dbReference type="EMBL" id="WAI49947.1"/>
    </source>
</evidence>
<dbReference type="Proteomes" id="UP001163624">
    <property type="component" value="Chromosome"/>
</dbReference>
<protein>
    <recommendedName>
        <fullName evidence="4">Lipoprotein</fullName>
    </recommendedName>
</protein>
<proteinExistence type="predicted"/>
<gene>
    <name evidence="2" type="ORF">OU419_01370</name>
</gene>
<evidence type="ECO:0000313" key="3">
    <source>
        <dbReference type="Proteomes" id="UP001163624"/>
    </source>
</evidence>
<dbReference type="EMBL" id="CP113432">
    <property type="protein sequence ID" value="WAI49947.1"/>
    <property type="molecule type" value="Genomic_DNA"/>
</dbReference>
<evidence type="ECO:0008006" key="4">
    <source>
        <dbReference type="Google" id="ProtNLM"/>
    </source>
</evidence>
<dbReference type="RefSeq" id="WP_254469938.1">
    <property type="nucleotide sequence ID" value="NZ_CP113432.1"/>
</dbReference>
<feature type="region of interest" description="Disordered" evidence="1">
    <location>
        <begin position="174"/>
        <end position="216"/>
    </location>
</feature>